<dbReference type="RefSeq" id="WP_191156662.1">
    <property type="nucleotide sequence ID" value="NZ_JACXAI010000005.1"/>
</dbReference>
<dbReference type="EMBL" id="JACXAI010000005">
    <property type="protein sequence ID" value="MBD1379736.1"/>
    <property type="molecule type" value="Genomic_DNA"/>
</dbReference>
<reference evidence="1" key="1">
    <citation type="submission" date="2020-09" db="EMBL/GenBank/DDBJ databases">
        <title>A novel bacterium of genus Bacillus, isolated from South China Sea.</title>
        <authorList>
            <person name="Huang H."/>
            <person name="Mo K."/>
            <person name="Hu Y."/>
        </authorList>
    </citation>
    <scope>NUCLEOTIDE SEQUENCE</scope>
    <source>
        <strain evidence="1">IB182487</strain>
    </source>
</reference>
<accession>A0A926NEG0</accession>
<keyword evidence="2" id="KW-1185">Reference proteome</keyword>
<dbReference type="AlphaFoldDB" id="A0A926NEG0"/>
<evidence type="ECO:0000313" key="1">
    <source>
        <dbReference type="EMBL" id="MBD1379736.1"/>
    </source>
</evidence>
<organism evidence="1 2">
    <name type="scientific">Metabacillus arenae</name>
    <dbReference type="NCBI Taxonomy" id="2771434"/>
    <lineage>
        <taxon>Bacteria</taxon>
        <taxon>Bacillati</taxon>
        <taxon>Bacillota</taxon>
        <taxon>Bacilli</taxon>
        <taxon>Bacillales</taxon>
        <taxon>Bacillaceae</taxon>
        <taxon>Metabacillus</taxon>
    </lineage>
</organism>
<protein>
    <submittedName>
        <fullName evidence="1">Uncharacterized protein</fullName>
    </submittedName>
</protein>
<name>A0A926NEG0_9BACI</name>
<gene>
    <name evidence="1" type="ORF">IC621_05785</name>
</gene>
<dbReference type="Proteomes" id="UP000626844">
    <property type="component" value="Unassembled WGS sequence"/>
</dbReference>
<evidence type="ECO:0000313" key="2">
    <source>
        <dbReference type="Proteomes" id="UP000626844"/>
    </source>
</evidence>
<comment type="caution">
    <text evidence="1">The sequence shown here is derived from an EMBL/GenBank/DDBJ whole genome shotgun (WGS) entry which is preliminary data.</text>
</comment>
<proteinExistence type="predicted"/>
<sequence>MPEKDIVHLKNSVEVNETSVELLFSFQKLVYFKEKNQQKKLVISRKINKKAIGVTPIAGSPTSVLLISRDSLNFAPGAAKIA</sequence>